<sequence>MTFKIIKIIMKKILVVLLSLSLSACVVSVSENGSYVPQPQSKTQSFNTQQGFSEQRLLRINDKMQEYIDTGKLAGITTLVSRNDQIVHFAAQGMQDRAAGEAMQRDTIFRIYSMSKPITAVAALTLWEQGKFHMNDPIAMYLPELANLKVYVSGSGESMVLEDAKSPIRIIDLFTHTAGFSYGFTGSEVDKLYRASPMIQGKATPENVLTELARLPLNHQPGTQWNYGVNTDVIGFLVEKLSGMKLGEYVKQEILTPLNMQDTDFYVPAEKVHRLSQIYNNNKQGETVVMENEPLGDYLSDPAIHNGGGGMVSTIDDYLTFARMLLNNGEVNGVRILGRKTVEYMRSNHLPANLLPYSAWANGEGYGLAMSVTVDTGALKFMGSEGNFGWSGAASTYFRIDPVENIIIIGMAQFIPNGTHRYADDLRNLTYQALVDEK</sequence>
<reference evidence="4" key="1">
    <citation type="journal article" date="2014" name="Environ. Microbiol.">
        <title>Comparative genomics of the marine bacterial genus Glaciecola reveals the high degree of genomic diversity and genomic characteristic for cold adaptation.</title>
        <authorList>
            <person name="Qin Q.L."/>
            <person name="Xie B.B."/>
            <person name="Yu Y."/>
            <person name="Shu Y.L."/>
            <person name="Rong J.C."/>
            <person name="Zhang Y.J."/>
            <person name="Zhao D.L."/>
            <person name="Chen X.L."/>
            <person name="Zhang X.Y."/>
            <person name="Chen B."/>
            <person name="Zhou B.C."/>
            <person name="Zhang Y.Z."/>
        </authorList>
    </citation>
    <scope>NUCLEOTIDE SEQUENCE [LARGE SCALE GENOMIC DNA]</scope>
    <source>
        <strain evidence="4">ACAM 615</strain>
    </source>
</reference>
<feature type="signal peptide" evidence="1">
    <location>
        <begin position="1"/>
        <end position="24"/>
    </location>
</feature>
<name>K6ZJM6_9ALTE</name>
<dbReference type="InterPro" id="IPR050789">
    <property type="entry name" value="Diverse_Enzym_Activities"/>
</dbReference>
<keyword evidence="1" id="KW-0732">Signal</keyword>
<dbReference type="AlphaFoldDB" id="K6ZJM6"/>
<keyword evidence="4" id="KW-1185">Reference proteome</keyword>
<dbReference type="PANTHER" id="PTHR43283">
    <property type="entry name" value="BETA-LACTAMASE-RELATED"/>
    <property type="match status" value="1"/>
</dbReference>
<dbReference type="InterPro" id="IPR012338">
    <property type="entry name" value="Beta-lactam/transpept-like"/>
</dbReference>
<proteinExistence type="predicted"/>
<dbReference type="PROSITE" id="PS51257">
    <property type="entry name" value="PROKAR_LIPOPROTEIN"/>
    <property type="match status" value="1"/>
</dbReference>
<gene>
    <name evidence="3" type="ORF">GPAL_3696</name>
</gene>
<accession>K6ZJM6</accession>
<dbReference type="InterPro" id="IPR001466">
    <property type="entry name" value="Beta-lactam-related"/>
</dbReference>
<evidence type="ECO:0000313" key="3">
    <source>
        <dbReference type="EMBL" id="GAC30537.1"/>
    </source>
</evidence>
<dbReference type="Proteomes" id="UP000006251">
    <property type="component" value="Unassembled WGS sequence"/>
</dbReference>
<dbReference type="SUPFAM" id="SSF56601">
    <property type="entry name" value="beta-lactamase/transpeptidase-like"/>
    <property type="match status" value="1"/>
</dbReference>
<dbReference type="EMBL" id="BAEQ01000063">
    <property type="protein sequence ID" value="GAC30537.1"/>
    <property type="molecule type" value="Genomic_DNA"/>
</dbReference>
<feature type="domain" description="Beta-lactamase-related" evidence="2">
    <location>
        <begin position="61"/>
        <end position="427"/>
    </location>
</feature>
<protein>
    <submittedName>
        <fullName evidence="3">Beta-lactamase</fullName>
    </submittedName>
</protein>
<organism evidence="3 4">
    <name type="scientific">Brumicola pallidula DSM 14239 = ACAM 615</name>
    <dbReference type="NCBI Taxonomy" id="1121922"/>
    <lineage>
        <taxon>Bacteria</taxon>
        <taxon>Pseudomonadati</taxon>
        <taxon>Pseudomonadota</taxon>
        <taxon>Gammaproteobacteria</taxon>
        <taxon>Alteromonadales</taxon>
        <taxon>Alteromonadaceae</taxon>
        <taxon>Brumicola</taxon>
    </lineage>
</organism>
<evidence type="ECO:0000313" key="4">
    <source>
        <dbReference type="Proteomes" id="UP000006251"/>
    </source>
</evidence>
<dbReference type="PANTHER" id="PTHR43283:SF3">
    <property type="entry name" value="BETA-LACTAMASE FAMILY PROTEIN (AFU_ORTHOLOGUE AFUA_5G07500)"/>
    <property type="match status" value="1"/>
</dbReference>
<feature type="chain" id="PRO_5003898354" evidence="1">
    <location>
        <begin position="25"/>
        <end position="438"/>
    </location>
</feature>
<dbReference type="Gene3D" id="3.40.710.10">
    <property type="entry name" value="DD-peptidase/beta-lactamase superfamily"/>
    <property type="match status" value="1"/>
</dbReference>
<comment type="caution">
    <text evidence="3">The sequence shown here is derived from an EMBL/GenBank/DDBJ whole genome shotgun (WGS) entry which is preliminary data.</text>
</comment>
<evidence type="ECO:0000259" key="2">
    <source>
        <dbReference type="Pfam" id="PF00144"/>
    </source>
</evidence>
<evidence type="ECO:0000256" key="1">
    <source>
        <dbReference type="SAM" id="SignalP"/>
    </source>
</evidence>
<dbReference type="Pfam" id="PF00144">
    <property type="entry name" value="Beta-lactamase"/>
    <property type="match status" value="1"/>
</dbReference>